<feature type="non-terminal residue" evidence="1">
    <location>
        <position position="1"/>
    </location>
</feature>
<accession>E2B9A6</accession>
<dbReference type="InParanoid" id="E2B9A6"/>
<proteinExistence type="predicted"/>
<name>E2B9A6_HARSA</name>
<organism evidence="2">
    <name type="scientific">Harpegnathos saltator</name>
    <name type="common">Jerdon's jumping ant</name>
    <dbReference type="NCBI Taxonomy" id="610380"/>
    <lineage>
        <taxon>Eukaryota</taxon>
        <taxon>Metazoa</taxon>
        <taxon>Ecdysozoa</taxon>
        <taxon>Arthropoda</taxon>
        <taxon>Hexapoda</taxon>
        <taxon>Insecta</taxon>
        <taxon>Pterygota</taxon>
        <taxon>Neoptera</taxon>
        <taxon>Endopterygota</taxon>
        <taxon>Hymenoptera</taxon>
        <taxon>Apocrita</taxon>
        <taxon>Aculeata</taxon>
        <taxon>Formicoidea</taxon>
        <taxon>Formicidae</taxon>
        <taxon>Ponerinae</taxon>
        <taxon>Ponerini</taxon>
        <taxon>Harpegnathos</taxon>
    </lineage>
</organism>
<feature type="non-terminal residue" evidence="1">
    <location>
        <position position="101"/>
    </location>
</feature>
<dbReference type="EMBL" id="GL446478">
    <property type="protein sequence ID" value="EFN87724.1"/>
    <property type="molecule type" value="Genomic_DNA"/>
</dbReference>
<dbReference type="PANTHER" id="PTHR47326:SF1">
    <property type="entry name" value="HTH PSQ-TYPE DOMAIN-CONTAINING PROTEIN"/>
    <property type="match status" value="1"/>
</dbReference>
<dbReference type="PANTHER" id="PTHR47326">
    <property type="entry name" value="TRANSPOSABLE ELEMENT TC3 TRANSPOSASE-LIKE PROTEIN"/>
    <property type="match status" value="1"/>
</dbReference>
<dbReference type="GO" id="GO:0003676">
    <property type="term" value="F:nucleic acid binding"/>
    <property type="evidence" value="ECO:0007669"/>
    <property type="project" value="InterPro"/>
</dbReference>
<sequence>KIVIIQELMEDDFDRRTQFCEEIMNRIDTNFLNFIVFSDEALFEINGSVNRHNCRYWTDENPHWMSDLRTQYPQKLNVWAGICSRGIIGSFLIDSNMNAEK</sequence>
<dbReference type="STRING" id="610380.E2B9A6"/>
<reference evidence="1 2" key="1">
    <citation type="journal article" date="2010" name="Science">
        <title>Genomic comparison of the ants Camponotus floridanus and Harpegnathos saltator.</title>
        <authorList>
            <person name="Bonasio R."/>
            <person name="Zhang G."/>
            <person name="Ye C."/>
            <person name="Mutti N.S."/>
            <person name="Fang X."/>
            <person name="Qin N."/>
            <person name="Donahue G."/>
            <person name="Yang P."/>
            <person name="Li Q."/>
            <person name="Li C."/>
            <person name="Zhang P."/>
            <person name="Huang Z."/>
            <person name="Berger S.L."/>
            <person name="Reinberg D."/>
            <person name="Wang J."/>
            <person name="Liebig J."/>
        </authorList>
    </citation>
    <scope>NUCLEOTIDE SEQUENCE [LARGE SCALE GENOMIC DNA]</scope>
    <source>
        <strain evidence="1 2">R22 G/1</strain>
    </source>
</reference>
<keyword evidence="2" id="KW-1185">Reference proteome</keyword>
<dbReference type="AlphaFoldDB" id="E2B9A6"/>
<dbReference type="OMA" id="FCEEIMN"/>
<dbReference type="Proteomes" id="UP000008237">
    <property type="component" value="Unassembled WGS sequence"/>
</dbReference>
<evidence type="ECO:0008006" key="3">
    <source>
        <dbReference type="Google" id="ProtNLM"/>
    </source>
</evidence>
<dbReference type="InterPro" id="IPR036397">
    <property type="entry name" value="RNaseH_sf"/>
</dbReference>
<protein>
    <recommendedName>
        <fullName evidence="3">Transposable element Tc3 transposase</fullName>
    </recommendedName>
</protein>
<evidence type="ECO:0000313" key="1">
    <source>
        <dbReference type="EMBL" id="EFN87724.1"/>
    </source>
</evidence>
<dbReference type="Gene3D" id="3.30.420.10">
    <property type="entry name" value="Ribonuclease H-like superfamily/Ribonuclease H"/>
    <property type="match status" value="1"/>
</dbReference>
<evidence type="ECO:0000313" key="2">
    <source>
        <dbReference type="Proteomes" id="UP000008237"/>
    </source>
</evidence>
<gene>
    <name evidence="1" type="ORF">EAI_08587</name>
</gene>